<evidence type="ECO:0000256" key="10">
    <source>
        <dbReference type="SAM" id="Coils"/>
    </source>
</evidence>
<dbReference type="RefSeq" id="WP_345530762.1">
    <property type="nucleotide sequence ID" value="NZ_BAABLD010000001.1"/>
</dbReference>
<keyword evidence="6 9" id="KW-0812">Transmembrane</keyword>
<dbReference type="Proteomes" id="UP001500547">
    <property type="component" value="Unassembled WGS sequence"/>
</dbReference>
<dbReference type="InterPro" id="IPR058982">
    <property type="entry name" value="Beta-barrel_AprE"/>
</dbReference>
<comment type="caution">
    <text evidence="13">The sequence shown here is derived from an EMBL/GenBank/DDBJ whole genome shotgun (WGS) entry which is preliminary data.</text>
</comment>
<dbReference type="InterPro" id="IPR050739">
    <property type="entry name" value="MFP"/>
</dbReference>
<keyword evidence="3 9" id="KW-0813">Transport</keyword>
<proteinExistence type="inferred from homology"/>
<dbReference type="InterPro" id="IPR006144">
    <property type="entry name" value="Secretion_HlyD_CS"/>
</dbReference>
<feature type="transmembrane region" description="Helical" evidence="9">
    <location>
        <begin position="49"/>
        <end position="67"/>
    </location>
</feature>
<keyword evidence="4 9" id="KW-1003">Cell membrane</keyword>
<evidence type="ECO:0000256" key="2">
    <source>
        <dbReference type="ARBA" id="ARBA00009477"/>
    </source>
</evidence>
<dbReference type="NCBIfam" id="TIGR01843">
    <property type="entry name" value="type_I_hlyD"/>
    <property type="match status" value="1"/>
</dbReference>
<dbReference type="PANTHER" id="PTHR30386">
    <property type="entry name" value="MEMBRANE FUSION SUBUNIT OF EMRAB-TOLC MULTIDRUG EFFLUX PUMP"/>
    <property type="match status" value="1"/>
</dbReference>
<evidence type="ECO:0000256" key="9">
    <source>
        <dbReference type="RuleBase" id="RU365093"/>
    </source>
</evidence>
<dbReference type="Pfam" id="PF26002">
    <property type="entry name" value="Beta-barrel_AprE"/>
    <property type="match status" value="1"/>
</dbReference>
<dbReference type="InterPro" id="IPR010129">
    <property type="entry name" value="T1SS_HlyD"/>
</dbReference>
<comment type="subcellular location">
    <subcellularLocation>
        <location evidence="1 9">Cell inner membrane</location>
        <topology evidence="1 9">Single-pass membrane protein</topology>
    </subcellularLocation>
</comment>
<evidence type="ECO:0000313" key="14">
    <source>
        <dbReference type="Proteomes" id="UP001500547"/>
    </source>
</evidence>
<evidence type="ECO:0000256" key="4">
    <source>
        <dbReference type="ARBA" id="ARBA00022475"/>
    </source>
</evidence>
<evidence type="ECO:0000259" key="11">
    <source>
        <dbReference type="Pfam" id="PF25994"/>
    </source>
</evidence>
<protein>
    <recommendedName>
        <fullName evidence="9">Membrane fusion protein (MFP) family protein</fullName>
    </recommendedName>
</protein>
<dbReference type="PANTHER" id="PTHR30386:SF26">
    <property type="entry name" value="TRANSPORT PROTEIN COMB"/>
    <property type="match status" value="1"/>
</dbReference>
<evidence type="ECO:0000256" key="8">
    <source>
        <dbReference type="ARBA" id="ARBA00023136"/>
    </source>
</evidence>
<evidence type="ECO:0000256" key="1">
    <source>
        <dbReference type="ARBA" id="ARBA00004377"/>
    </source>
</evidence>
<comment type="similarity">
    <text evidence="2 9">Belongs to the membrane fusion protein (MFP) (TC 8.A.1) family.</text>
</comment>
<evidence type="ECO:0000256" key="7">
    <source>
        <dbReference type="ARBA" id="ARBA00022989"/>
    </source>
</evidence>
<name>A0ABP9QBK1_9RHOO</name>
<organism evidence="13 14">
    <name type="scientific">Viridibacterium curvum</name>
    <dbReference type="NCBI Taxonomy" id="1101404"/>
    <lineage>
        <taxon>Bacteria</taxon>
        <taxon>Pseudomonadati</taxon>
        <taxon>Pseudomonadota</taxon>
        <taxon>Betaproteobacteria</taxon>
        <taxon>Rhodocyclales</taxon>
        <taxon>Rhodocyclaceae</taxon>
        <taxon>Viridibacterium</taxon>
    </lineage>
</organism>
<evidence type="ECO:0000256" key="3">
    <source>
        <dbReference type="ARBA" id="ARBA00022448"/>
    </source>
</evidence>
<feature type="domain" description="AprE-like beta-barrel" evidence="12">
    <location>
        <begin position="348"/>
        <end position="435"/>
    </location>
</feature>
<dbReference type="EMBL" id="BAABLD010000001">
    <property type="protein sequence ID" value="GAA5157175.1"/>
    <property type="molecule type" value="Genomic_DNA"/>
</dbReference>
<dbReference type="Gene3D" id="2.40.30.170">
    <property type="match status" value="1"/>
</dbReference>
<reference evidence="14" key="1">
    <citation type="journal article" date="2019" name="Int. J. Syst. Evol. Microbiol.">
        <title>The Global Catalogue of Microorganisms (GCM) 10K type strain sequencing project: providing services to taxonomists for standard genome sequencing and annotation.</title>
        <authorList>
            <consortium name="The Broad Institute Genomics Platform"/>
            <consortium name="The Broad Institute Genome Sequencing Center for Infectious Disease"/>
            <person name="Wu L."/>
            <person name="Ma J."/>
        </authorList>
    </citation>
    <scope>NUCLEOTIDE SEQUENCE [LARGE SCALE GENOMIC DNA]</scope>
    <source>
        <strain evidence="14">JCM 18715</strain>
    </source>
</reference>
<evidence type="ECO:0000256" key="6">
    <source>
        <dbReference type="ARBA" id="ARBA00022692"/>
    </source>
</evidence>
<evidence type="ECO:0000256" key="5">
    <source>
        <dbReference type="ARBA" id="ARBA00022519"/>
    </source>
</evidence>
<keyword evidence="10" id="KW-0175">Coiled coil</keyword>
<keyword evidence="14" id="KW-1185">Reference proteome</keyword>
<evidence type="ECO:0000313" key="13">
    <source>
        <dbReference type="EMBL" id="GAA5157175.1"/>
    </source>
</evidence>
<feature type="domain" description="AprE-like long alpha-helical hairpin" evidence="11">
    <location>
        <begin position="125"/>
        <end position="300"/>
    </location>
</feature>
<feature type="coiled-coil region" evidence="10">
    <location>
        <begin position="236"/>
        <end position="284"/>
    </location>
</feature>
<keyword evidence="7 9" id="KW-1133">Transmembrane helix</keyword>
<dbReference type="PROSITE" id="PS00543">
    <property type="entry name" value="HLYD_FAMILY"/>
    <property type="match status" value="1"/>
</dbReference>
<dbReference type="Gene3D" id="2.40.50.100">
    <property type="match status" value="1"/>
</dbReference>
<evidence type="ECO:0000259" key="12">
    <source>
        <dbReference type="Pfam" id="PF26002"/>
    </source>
</evidence>
<dbReference type="Pfam" id="PF25994">
    <property type="entry name" value="HH_AprE"/>
    <property type="match status" value="1"/>
</dbReference>
<sequence>MKSGFLAWFTLHIKEALDRHEPLARHAEDDFDADAEWTLNNQTPRGARIVVWFALAFVGVVILWAAFAKLDEVTRGDGKVIPSRQLQIIQSLDGGMVSQILVKEGQTVKAGELLLKIDPTRFVSTLNENRADYLSLQTKAARLRALADGKPFEVPPEVQSEAAASVEEERSLYNAKRSELDANLGIARQQLEQRQQELIEMRGRRDNAAQSMDLTQSELDKTRPLIRTGAVSEVELLRLERDVGRYRGERDSANAQIPRIQAAISEAQRKIQEVEINFRNLARTELSDTLAKLSRLSEGSVGLADRVKQSDIRSPVNGTVKQLFVNTVGGVVQPGKDIIEVVPSDDALVLEARVSPRDIAFLRPGQAALVKFTAYDFSIYGGLEATLEHIGADSITDEKGNTYYVVRVRTASSTLGHEKLPIIPGMVAEVDILTGKKSILSYLLKPVLRAHERAMTER</sequence>
<dbReference type="SUPFAM" id="SSF111369">
    <property type="entry name" value="HlyD-like secretion proteins"/>
    <property type="match status" value="1"/>
</dbReference>
<dbReference type="PRINTS" id="PR01490">
    <property type="entry name" value="RTXTOXIND"/>
</dbReference>
<keyword evidence="5 9" id="KW-0997">Cell inner membrane</keyword>
<gene>
    <name evidence="13" type="ORF">GCM10025770_00020</name>
</gene>
<accession>A0ABP9QBK1</accession>
<dbReference type="InterPro" id="IPR058781">
    <property type="entry name" value="HH_AprE-like"/>
</dbReference>
<keyword evidence="8 9" id="KW-0472">Membrane</keyword>